<name>A0A3M9MQS8_9BACT</name>
<gene>
    <name evidence="2" type="ORF">EFA69_17585</name>
</gene>
<evidence type="ECO:0000313" key="2">
    <source>
        <dbReference type="EMBL" id="RNI27902.1"/>
    </source>
</evidence>
<protein>
    <recommendedName>
        <fullName evidence="1">YopA central domain-containing protein</fullName>
    </recommendedName>
</protein>
<proteinExistence type="predicted"/>
<organism evidence="2 3">
    <name type="scientific">Rufibacter immobilis</name>
    <dbReference type="NCBI Taxonomy" id="1348778"/>
    <lineage>
        <taxon>Bacteria</taxon>
        <taxon>Pseudomonadati</taxon>
        <taxon>Bacteroidota</taxon>
        <taxon>Cytophagia</taxon>
        <taxon>Cytophagales</taxon>
        <taxon>Hymenobacteraceae</taxon>
        <taxon>Rufibacter</taxon>
    </lineage>
</organism>
<dbReference type="Proteomes" id="UP000271010">
    <property type="component" value="Unassembled WGS sequence"/>
</dbReference>
<evidence type="ECO:0000313" key="3">
    <source>
        <dbReference type="Proteomes" id="UP000271010"/>
    </source>
</evidence>
<accession>A0A3M9MQS8</accession>
<dbReference type="EMBL" id="RJJE01000017">
    <property type="protein sequence ID" value="RNI27902.1"/>
    <property type="molecule type" value="Genomic_DNA"/>
</dbReference>
<dbReference type="AlphaFoldDB" id="A0A3M9MQS8"/>
<feature type="domain" description="YopA central" evidence="1">
    <location>
        <begin position="96"/>
        <end position="231"/>
    </location>
</feature>
<sequence>MNVPNENIPFYKGSFQIKGDGMEVTIDGEINFHWFPNIVLRFTGTPHEDFANLFNLFSSNTASHLYINDHKVGLCQITSLSSFTSGIISGKAFLGDKSISVSKINFSIPNFLDIHGSLTKRITPEKAHVTSSRITLENNDYLFIIDKCYNYNDTKDLLKTNGGYILQYSGELTSKKGNINLEEARKAFSCLNKFLTFLNGRRTSALFIHGVYNEETIWSDFTPYLVDQYKSSFRWLPIDSSKKINLIWNRFSLLWQEVNSRDFLSTAIHWYIEVNNNTGFTTGSIVTAQIALELLYNWTIVENKKLLIGKDAENITAANKIRLLISFVGLDYEVPPAFKGLQEFIKNDKNLKDGPDAVVRIRNYIVHSQEDKRKILHLIPNKVLHEALQLSIWYIEMSLLFILGYKGEYHNRCSEAQYIGDTETVPWASK</sequence>
<dbReference type="Pfam" id="PF26308">
    <property type="entry name" value="YopA_M"/>
    <property type="match status" value="1"/>
</dbReference>
<keyword evidence="3" id="KW-1185">Reference proteome</keyword>
<evidence type="ECO:0000259" key="1">
    <source>
        <dbReference type="Pfam" id="PF26308"/>
    </source>
</evidence>
<comment type="caution">
    <text evidence="2">The sequence shown here is derived from an EMBL/GenBank/DDBJ whole genome shotgun (WGS) entry which is preliminary data.</text>
</comment>
<dbReference type="InterPro" id="IPR058684">
    <property type="entry name" value="YopA_M"/>
</dbReference>
<reference evidence="2 3" key="1">
    <citation type="submission" date="2018-11" db="EMBL/GenBank/DDBJ databases">
        <title>Rufibacter latericius sp. nov., isolated from water in Baiyang Lake.</title>
        <authorList>
            <person name="Yang Y."/>
        </authorList>
    </citation>
    <scope>NUCLEOTIDE SEQUENCE [LARGE SCALE GENOMIC DNA]</scope>
    <source>
        <strain evidence="2 3">MCC P1</strain>
    </source>
</reference>